<sequence>MLNLSTDTKILKVLKIIQLCDSNFPVGSFNHSYGMETYLRKDKIKNTETFRNWLKIYLNKQFIYSDGLCIRILYDILKEHGKLEITKEIIELDRKITVQSIAKESRDGAKLIAGRMIRMFIDLYDFEILKEYDKKIKEKEAFGHPAIVFALALYSLGLNVKEAICYHIYSTISTLIQNAVRTIPLGQKDGQILLKEFCEDTEILFEKIENADLDYFGLNVPGIELSQINHETLIFRLFMS</sequence>
<name>A0ACD1BC90_9CLOT</name>
<evidence type="ECO:0000313" key="1">
    <source>
        <dbReference type="EMBL" id="QPJ85085.1"/>
    </source>
</evidence>
<dbReference type="EMBL" id="CP051754">
    <property type="protein sequence ID" value="QPJ85085.1"/>
    <property type="molecule type" value="Genomic_DNA"/>
</dbReference>
<gene>
    <name evidence="1" type="ORF">HH195_03810</name>
</gene>
<keyword evidence="2" id="KW-1185">Reference proteome</keyword>
<proteinExistence type="predicted"/>
<protein>
    <submittedName>
        <fullName evidence="1">Urease accessory protein UreF</fullName>
    </submittedName>
</protein>
<accession>A0ACD1BC90</accession>
<evidence type="ECO:0000313" key="2">
    <source>
        <dbReference type="Proteomes" id="UP000594603"/>
    </source>
</evidence>
<organism evidence="1 2">
    <name type="scientific">Candidatus Sarcina troglodytae</name>
    <dbReference type="NCBI Taxonomy" id="2726954"/>
    <lineage>
        <taxon>Bacteria</taxon>
        <taxon>Bacillati</taxon>
        <taxon>Bacillota</taxon>
        <taxon>Clostridia</taxon>
        <taxon>Eubacteriales</taxon>
        <taxon>Clostridiaceae</taxon>
        <taxon>Sarcina</taxon>
    </lineage>
</organism>
<reference evidence="1" key="1">
    <citation type="submission" date="2020-04" db="EMBL/GenBank/DDBJ databases">
        <title>A novel bacterium ('Candidatus Sarcina troglodytae' sp. nov.) linked to a protracted, uniformly lethal epizootic among sanctuary western chimpanzees (Pan troglodytes verus) in Sierra Leone.</title>
        <authorList>
            <person name="Owens L.A."/>
            <person name="Colitti B."/>
            <person name="Hirji I."/>
            <person name="Pizaro A."/>
            <person name="Jaffe J.E."/>
            <person name="Moittie S."/>
            <person name="Bishop-Lilly K.A."/>
            <person name="Estrella L.A."/>
            <person name="Voegtly L.J."/>
            <person name="Kuhn J.H."/>
            <person name="Suen G."/>
            <person name="Deblois C.L."/>
            <person name="Dunn C."/>
            <person name="Juan-Salles C."/>
            <person name="Goldberg T.L."/>
        </authorList>
    </citation>
    <scope>NUCLEOTIDE SEQUENCE</scope>
    <source>
        <strain evidence="1">JB2</strain>
    </source>
</reference>
<dbReference type="Proteomes" id="UP000594603">
    <property type="component" value="Chromosome"/>
</dbReference>